<name>A0A6A5CAD4_NAEFO</name>
<evidence type="ECO:0000313" key="6">
    <source>
        <dbReference type="Proteomes" id="UP000444721"/>
    </source>
</evidence>
<dbReference type="GO" id="GO:0005525">
    <property type="term" value="F:GTP binding"/>
    <property type="evidence" value="ECO:0007669"/>
    <property type="project" value="UniProtKB-KW"/>
</dbReference>
<dbReference type="CDD" id="cd00157">
    <property type="entry name" value="Rho"/>
    <property type="match status" value="1"/>
</dbReference>
<organism evidence="5 6">
    <name type="scientific">Naegleria fowleri</name>
    <name type="common">Brain eating amoeba</name>
    <dbReference type="NCBI Taxonomy" id="5763"/>
    <lineage>
        <taxon>Eukaryota</taxon>
        <taxon>Discoba</taxon>
        <taxon>Heterolobosea</taxon>
        <taxon>Tetramitia</taxon>
        <taxon>Eutetramitia</taxon>
        <taxon>Vahlkampfiidae</taxon>
        <taxon>Naegleria</taxon>
    </lineage>
</organism>
<dbReference type="GeneID" id="68107823"/>
<dbReference type="SUPFAM" id="SSF117281">
    <property type="entry name" value="Kelch motif"/>
    <property type="match status" value="1"/>
</dbReference>
<dbReference type="InterPro" id="IPR036047">
    <property type="entry name" value="F-box-like_dom_sf"/>
</dbReference>
<dbReference type="InterPro" id="IPR005225">
    <property type="entry name" value="Small_GTP-bd"/>
</dbReference>
<comment type="caution">
    <text evidence="5">The sequence shown here is derived from an EMBL/GenBank/DDBJ whole genome shotgun (WGS) entry which is preliminary data.</text>
</comment>
<dbReference type="PROSITE" id="PS51420">
    <property type="entry name" value="RHO"/>
    <property type="match status" value="1"/>
</dbReference>
<dbReference type="RefSeq" id="XP_044569419.1">
    <property type="nucleotide sequence ID" value="XM_044709642.1"/>
</dbReference>
<proteinExistence type="inferred from homology"/>
<dbReference type="NCBIfam" id="TIGR00231">
    <property type="entry name" value="small_GTP"/>
    <property type="match status" value="1"/>
</dbReference>
<dbReference type="PROSITE" id="PS50181">
    <property type="entry name" value="FBOX"/>
    <property type="match status" value="1"/>
</dbReference>
<dbReference type="SMART" id="SM00173">
    <property type="entry name" value="RAS"/>
    <property type="match status" value="1"/>
</dbReference>
<dbReference type="SMART" id="SM00175">
    <property type="entry name" value="RAB"/>
    <property type="match status" value="1"/>
</dbReference>
<evidence type="ECO:0000313" key="5">
    <source>
        <dbReference type="EMBL" id="KAF0984706.1"/>
    </source>
</evidence>
<dbReference type="SUPFAM" id="SSF52540">
    <property type="entry name" value="P-loop containing nucleoside triphosphate hydrolases"/>
    <property type="match status" value="1"/>
</dbReference>
<evidence type="ECO:0000256" key="1">
    <source>
        <dbReference type="ARBA" id="ARBA00010142"/>
    </source>
</evidence>
<protein>
    <recommendedName>
        <fullName evidence="4">F-box domain-containing protein</fullName>
    </recommendedName>
</protein>
<dbReference type="VEuPathDB" id="AmoebaDB:NfTy_002350"/>
<dbReference type="InterPro" id="IPR003578">
    <property type="entry name" value="Small_GTPase_Rho"/>
</dbReference>
<gene>
    <name evidence="5" type="ORF">FDP41_000605</name>
</gene>
<evidence type="ECO:0000256" key="3">
    <source>
        <dbReference type="ARBA" id="ARBA00023134"/>
    </source>
</evidence>
<dbReference type="Proteomes" id="UP000444721">
    <property type="component" value="Unassembled WGS sequence"/>
</dbReference>
<dbReference type="AlphaFoldDB" id="A0A6A5CAD4"/>
<dbReference type="InterPro" id="IPR001810">
    <property type="entry name" value="F-box_dom"/>
</dbReference>
<keyword evidence="3" id="KW-0342">GTP-binding</keyword>
<dbReference type="PANTHER" id="PTHR24072">
    <property type="entry name" value="RHO FAMILY GTPASE"/>
    <property type="match status" value="1"/>
</dbReference>
<dbReference type="VEuPathDB" id="AmoebaDB:NF0122660"/>
<dbReference type="PROSITE" id="PS51421">
    <property type="entry name" value="RAS"/>
    <property type="match status" value="1"/>
</dbReference>
<keyword evidence="2" id="KW-0547">Nucleotide-binding</keyword>
<dbReference type="SUPFAM" id="SSF81383">
    <property type="entry name" value="F-box domain"/>
    <property type="match status" value="1"/>
</dbReference>
<dbReference type="EMBL" id="VFQX01000002">
    <property type="protein sequence ID" value="KAF0984706.1"/>
    <property type="molecule type" value="Genomic_DNA"/>
</dbReference>
<dbReference type="Gene3D" id="3.40.50.300">
    <property type="entry name" value="P-loop containing nucleotide triphosphate hydrolases"/>
    <property type="match status" value="1"/>
</dbReference>
<dbReference type="GO" id="GO:0003924">
    <property type="term" value="F:GTPase activity"/>
    <property type="evidence" value="ECO:0007669"/>
    <property type="project" value="InterPro"/>
</dbReference>
<comment type="similarity">
    <text evidence="1">Belongs to the small GTPase superfamily. Rho family.</text>
</comment>
<accession>A0A6A5CAD4</accession>
<feature type="domain" description="F-box" evidence="4">
    <location>
        <begin position="390"/>
        <end position="438"/>
    </location>
</feature>
<dbReference type="SMART" id="SM00174">
    <property type="entry name" value="RHO"/>
    <property type="match status" value="1"/>
</dbReference>
<dbReference type="PROSITE" id="PS51419">
    <property type="entry name" value="RAB"/>
    <property type="match status" value="1"/>
</dbReference>
<dbReference type="VEuPathDB" id="AmoebaDB:FDP41_000605"/>
<dbReference type="PRINTS" id="PR00449">
    <property type="entry name" value="RASTRNSFRMNG"/>
</dbReference>
<sequence>MSSPATSTRSIPIRLGHSALFHDHYIYFFGGLQKSSTNSQRPLEFVNDFIQLDTRSHQFTNLTPTLTTPSPCARNFHTTVLNASTNEMILFGGKSNGFHNDVWSFNFSNQSWKKLDCKDSQLITPRYGHASVIYGDSMFVFGGYDNNAFTSRELFELNLKTLEWKSVALKLSNANDHDQNETVSGRFYHATVLDEENGDWYLIGGKSSNGLTKDFIKIKLSTLITLSDNSQNDHKEEFSKAVEFEFIESGDEHVWRYGHSCILEKIENQKKIYMMGGCNQSVDFFDCYCLGLTGQGVTSKWKKVNRNENVLAQLFQTEPYNKPNETTPFEAFPVFHTITRYVNQDPQTVSYFVFGGSLQKTEIETCVPSKQKTGQNVKLKNQQEDEFNYKEFDSMLNDDIYRNILSFLECVDLMRLQLVSKSLRICQLTEEDQFWKNYYMQKIDELIQATADYYYDSSVRQTCWRYDSKYDHLPQRKENFKQGLIEIFKTFLTNAEKNSKLLTAEIERQSCPQQPKRKFFTRDDILAYPKQAMNLDAKEGFKMVTIGDGATGKTSLLITYTTNAFPFEYVPTVFDNYNYVSRYMPNYTIWLWDTAGPEDYDRLRPLSYPQTDLFLLCFSVISKASLLNVATKWVPEVRHHCPDCPILLIATKTDLRKDPVHTKSMLMKHNEKPITKEQGELMARKMGCVSYIETSAIKGEGFDRFDELVLKAICVDKDDHYKVSSDSKKKCLMQ</sequence>
<dbReference type="InterPro" id="IPR015915">
    <property type="entry name" value="Kelch-typ_b-propeller"/>
</dbReference>
<dbReference type="InterPro" id="IPR001806">
    <property type="entry name" value="Small_GTPase"/>
</dbReference>
<dbReference type="Pfam" id="PF00071">
    <property type="entry name" value="Ras"/>
    <property type="match status" value="1"/>
</dbReference>
<dbReference type="CDD" id="cd09917">
    <property type="entry name" value="F-box_SF"/>
    <property type="match status" value="1"/>
</dbReference>
<evidence type="ECO:0000259" key="4">
    <source>
        <dbReference type="PROSITE" id="PS50181"/>
    </source>
</evidence>
<dbReference type="GO" id="GO:0007264">
    <property type="term" value="P:small GTPase-mediated signal transduction"/>
    <property type="evidence" value="ECO:0007669"/>
    <property type="project" value="InterPro"/>
</dbReference>
<dbReference type="InterPro" id="IPR027417">
    <property type="entry name" value="P-loop_NTPase"/>
</dbReference>
<dbReference type="Pfam" id="PF24681">
    <property type="entry name" value="Kelch_KLHDC2_KLHL20_DRC7"/>
    <property type="match status" value="1"/>
</dbReference>
<dbReference type="Gene3D" id="1.20.1280.50">
    <property type="match status" value="1"/>
</dbReference>
<dbReference type="OrthoDB" id="432528at2759"/>
<dbReference type="Gene3D" id="2.120.10.80">
    <property type="entry name" value="Kelch-type beta propeller"/>
    <property type="match status" value="1"/>
</dbReference>
<reference evidence="5 6" key="1">
    <citation type="journal article" date="2019" name="Sci. Rep.">
        <title>Nanopore sequencing improves the draft genome of the human pathogenic amoeba Naegleria fowleri.</title>
        <authorList>
            <person name="Liechti N."/>
            <person name="Schurch N."/>
            <person name="Bruggmann R."/>
            <person name="Wittwer M."/>
        </authorList>
    </citation>
    <scope>NUCLEOTIDE SEQUENCE [LARGE SCALE GENOMIC DNA]</scope>
    <source>
        <strain evidence="5 6">ATCC 30894</strain>
    </source>
</reference>
<keyword evidence="6" id="KW-1185">Reference proteome</keyword>
<dbReference type="Pfam" id="PF00646">
    <property type="entry name" value="F-box"/>
    <property type="match status" value="1"/>
</dbReference>
<evidence type="ECO:0000256" key="2">
    <source>
        <dbReference type="ARBA" id="ARBA00022741"/>
    </source>
</evidence>
<dbReference type="FunFam" id="3.40.50.300:FF:001179">
    <property type="entry name" value="Rho family GTPase"/>
    <property type="match status" value="1"/>
</dbReference>